<comment type="caution">
    <text evidence="2">The sequence shown here is derived from an EMBL/GenBank/DDBJ whole genome shotgun (WGS) entry which is preliminary data.</text>
</comment>
<name>A0A392W1D2_9FABA</name>
<dbReference type="InterPro" id="IPR036424">
    <property type="entry name" value="UPP_synth-like_sf"/>
</dbReference>
<accession>A0A392W1D2</accession>
<dbReference type="EMBL" id="LXQA011332471">
    <property type="protein sequence ID" value="MCI93569.1"/>
    <property type="molecule type" value="Genomic_DNA"/>
</dbReference>
<evidence type="ECO:0000313" key="2">
    <source>
        <dbReference type="EMBL" id="MCI93569.1"/>
    </source>
</evidence>
<dbReference type="SUPFAM" id="SSF64005">
    <property type="entry name" value="Undecaprenyl diphosphate synthase"/>
    <property type="match status" value="1"/>
</dbReference>
<dbReference type="GO" id="GO:0045547">
    <property type="term" value="F:ditrans,polycis-polyprenyl diphosphate synthase [(2E,6E)-farnesyl diphosphate specific] activity"/>
    <property type="evidence" value="ECO:0007669"/>
    <property type="project" value="TreeGrafter"/>
</dbReference>
<evidence type="ECO:0000256" key="1">
    <source>
        <dbReference type="ARBA" id="ARBA00022679"/>
    </source>
</evidence>
<sequence>MPKHVAVIMDGNGRWAKMKGLPTSAGHVAGTRSFKRIVKFCYSWGIK</sequence>
<dbReference type="Gene3D" id="3.40.1180.10">
    <property type="entry name" value="Decaprenyl diphosphate synthase-like"/>
    <property type="match status" value="1"/>
</dbReference>
<organism evidence="2 3">
    <name type="scientific">Trifolium medium</name>
    <dbReference type="NCBI Taxonomy" id="97028"/>
    <lineage>
        <taxon>Eukaryota</taxon>
        <taxon>Viridiplantae</taxon>
        <taxon>Streptophyta</taxon>
        <taxon>Embryophyta</taxon>
        <taxon>Tracheophyta</taxon>
        <taxon>Spermatophyta</taxon>
        <taxon>Magnoliopsida</taxon>
        <taxon>eudicotyledons</taxon>
        <taxon>Gunneridae</taxon>
        <taxon>Pentapetalae</taxon>
        <taxon>rosids</taxon>
        <taxon>fabids</taxon>
        <taxon>Fabales</taxon>
        <taxon>Fabaceae</taxon>
        <taxon>Papilionoideae</taxon>
        <taxon>50 kb inversion clade</taxon>
        <taxon>NPAAA clade</taxon>
        <taxon>Hologalegina</taxon>
        <taxon>IRL clade</taxon>
        <taxon>Trifolieae</taxon>
        <taxon>Trifolium</taxon>
    </lineage>
</organism>
<feature type="non-terminal residue" evidence="2">
    <location>
        <position position="47"/>
    </location>
</feature>
<dbReference type="InterPro" id="IPR001441">
    <property type="entry name" value="UPP_synth-like"/>
</dbReference>
<evidence type="ECO:0000313" key="3">
    <source>
        <dbReference type="Proteomes" id="UP000265520"/>
    </source>
</evidence>
<dbReference type="GO" id="GO:0016094">
    <property type="term" value="P:polyprenol biosynthetic process"/>
    <property type="evidence" value="ECO:0007669"/>
    <property type="project" value="TreeGrafter"/>
</dbReference>
<dbReference type="GO" id="GO:0009409">
    <property type="term" value="P:response to cold"/>
    <property type="evidence" value="ECO:0007669"/>
    <property type="project" value="TreeGrafter"/>
</dbReference>
<dbReference type="PANTHER" id="PTHR10291:SF0">
    <property type="entry name" value="DEHYDRODOLICHYL DIPHOSPHATE SYNTHASE 2"/>
    <property type="match status" value="1"/>
</dbReference>
<proteinExistence type="predicted"/>
<dbReference type="Proteomes" id="UP000265520">
    <property type="component" value="Unassembled WGS sequence"/>
</dbReference>
<keyword evidence="3" id="KW-1185">Reference proteome</keyword>
<dbReference type="GO" id="GO:0009570">
    <property type="term" value="C:chloroplast stroma"/>
    <property type="evidence" value="ECO:0007669"/>
    <property type="project" value="TreeGrafter"/>
</dbReference>
<protein>
    <submittedName>
        <fullName evidence="2">Dehydrodolichyl diphosphate synthase 2-like</fullName>
    </submittedName>
</protein>
<dbReference type="GO" id="GO:0009668">
    <property type="term" value="P:plastid membrane organization"/>
    <property type="evidence" value="ECO:0007669"/>
    <property type="project" value="TreeGrafter"/>
</dbReference>
<dbReference type="PANTHER" id="PTHR10291">
    <property type="entry name" value="DEHYDRODOLICHYL DIPHOSPHATE SYNTHASE FAMILY MEMBER"/>
    <property type="match status" value="1"/>
</dbReference>
<keyword evidence="1" id="KW-0808">Transferase</keyword>
<reference evidence="2 3" key="1">
    <citation type="journal article" date="2018" name="Front. Plant Sci.">
        <title>Red Clover (Trifolium pratense) and Zigzag Clover (T. medium) - A Picture of Genomic Similarities and Differences.</title>
        <authorList>
            <person name="Dluhosova J."/>
            <person name="Istvanek J."/>
            <person name="Nedelnik J."/>
            <person name="Repkova J."/>
        </authorList>
    </citation>
    <scope>NUCLEOTIDE SEQUENCE [LARGE SCALE GENOMIC DNA]</scope>
    <source>
        <strain evidence="3">cv. 10/8</strain>
        <tissue evidence="2">Leaf</tissue>
    </source>
</reference>
<dbReference type="Pfam" id="PF01255">
    <property type="entry name" value="Prenyltransf"/>
    <property type="match status" value="1"/>
</dbReference>
<dbReference type="AlphaFoldDB" id="A0A392W1D2"/>